<proteinExistence type="predicted"/>
<dbReference type="SMART" id="SM00642">
    <property type="entry name" value="Aamy"/>
    <property type="match status" value="1"/>
</dbReference>
<keyword evidence="2" id="KW-0326">Glycosidase</keyword>
<dbReference type="SUPFAM" id="SSF51445">
    <property type="entry name" value="(Trans)glycosidases"/>
    <property type="match status" value="1"/>
</dbReference>
<dbReference type="EMBL" id="BAAAQB010000005">
    <property type="protein sequence ID" value="GAA2125484.1"/>
    <property type="molecule type" value="Genomic_DNA"/>
</dbReference>
<evidence type="ECO:0000259" key="4">
    <source>
        <dbReference type="SMART" id="SM00642"/>
    </source>
</evidence>
<organism evidence="5 6">
    <name type="scientific">Arthrobacter humicola</name>
    <dbReference type="NCBI Taxonomy" id="409291"/>
    <lineage>
        <taxon>Bacteria</taxon>
        <taxon>Bacillati</taxon>
        <taxon>Actinomycetota</taxon>
        <taxon>Actinomycetes</taxon>
        <taxon>Micrococcales</taxon>
        <taxon>Micrococcaceae</taxon>
        <taxon>Arthrobacter</taxon>
    </lineage>
</organism>
<dbReference type="CDD" id="cd02857">
    <property type="entry name" value="E_set_CDase_PDE_N"/>
    <property type="match status" value="1"/>
</dbReference>
<gene>
    <name evidence="5" type="primary">malZ</name>
    <name evidence="5" type="ORF">GCM10009825_01850</name>
</gene>
<sequence>MHGTGMTPPGGTGPLPHHDGSALHAPGHADLGAEIRLRLRVPAGWGQASKVWLRSIHDGEPRYDPASSLGEADGWVWWEAATAVTNPVARYRFLLEVPAGAAGDCGADGAGTGAEAGGSLRYWSLNAQGLFSRDVSDYADFRLTTFRPAPEWLRRGTMYQIFPDRFARSASAPGPARQVPDWAVPCSWDDTPVEGAGPQTPYQYYGGDLRGITERLDHIQALGADVIYLTPFFPARSNHRYDAATFSCVDPLLGGDEALVELVEAAHARGLRVIGDLTANHSGAAHEWFRRALADPASEEAGYYYFNAEHTEYEAWYGVPSLPKLNWASRGLREKFVLDDDSPVARWLRPPFNLDGWRIDVGNMTGRLGGTDLNQDVARLIADRVRSINPDAALLAEATNDAAPDFSGEHWHGAMTYSNFTRPLWSWLAGDARHVNFFGTPLPGPNRTGAEDFLATHLDLASAFSWDVRQQNMNALNSHDTARAATAMIDGGQRLGALLMFTLPGVPVLFAGDEFGLTGDNGEFSRTPMPWNDPGRIPADLRADYAALSALRREQPALTGGGVRWLYAHGDVLAFVRETAQSAVLVVVARAGAGVRLAPGALADTQLAALGRPPAYATARVSVTLSPDTATDRETGTDTEADRETGTGRAPELEASTAQIRADGAARSALICTLGPAAAAWVLPGTRVPAPQS</sequence>
<dbReference type="Proteomes" id="UP001500102">
    <property type="component" value="Unassembled WGS sequence"/>
</dbReference>
<dbReference type="Gene3D" id="3.20.20.80">
    <property type="entry name" value="Glycosidases"/>
    <property type="match status" value="1"/>
</dbReference>
<feature type="region of interest" description="Disordered" evidence="3">
    <location>
        <begin position="625"/>
        <end position="652"/>
    </location>
</feature>
<protein>
    <submittedName>
        <fullName evidence="5">Maltodextrin glucosidase</fullName>
    </submittedName>
</protein>
<dbReference type="InterPro" id="IPR006047">
    <property type="entry name" value="GH13_cat_dom"/>
</dbReference>
<evidence type="ECO:0000313" key="5">
    <source>
        <dbReference type="EMBL" id="GAA2125484.1"/>
    </source>
</evidence>
<evidence type="ECO:0000256" key="2">
    <source>
        <dbReference type="ARBA" id="ARBA00023295"/>
    </source>
</evidence>
<comment type="caution">
    <text evidence="5">The sequence shown here is derived from an EMBL/GenBank/DDBJ whole genome shotgun (WGS) entry which is preliminary data.</text>
</comment>
<feature type="region of interest" description="Disordered" evidence="3">
    <location>
        <begin position="1"/>
        <end position="26"/>
    </location>
</feature>
<dbReference type="CDD" id="cd11338">
    <property type="entry name" value="AmyAc_CMD"/>
    <property type="match status" value="1"/>
</dbReference>
<dbReference type="PANTHER" id="PTHR10357">
    <property type="entry name" value="ALPHA-AMYLASE FAMILY MEMBER"/>
    <property type="match status" value="1"/>
</dbReference>
<dbReference type="InterPro" id="IPR017853">
    <property type="entry name" value="GH"/>
</dbReference>
<feature type="domain" description="Glycosyl hydrolase family 13 catalytic" evidence="4">
    <location>
        <begin position="160"/>
        <end position="552"/>
    </location>
</feature>
<accession>A0ABN2YEA8</accession>
<keyword evidence="6" id="KW-1185">Reference proteome</keyword>
<dbReference type="PANTHER" id="PTHR10357:SF210">
    <property type="entry name" value="MALTODEXTRIN GLUCOSIDASE"/>
    <property type="match status" value="1"/>
</dbReference>
<evidence type="ECO:0000313" key="6">
    <source>
        <dbReference type="Proteomes" id="UP001500102"/>
    </source>
</evidence>
<evidence type="ECO:0000256" key="1">
    <source>
        <dbReference type="ARBA" id="ARBA00022801"/>
    </source>
</evidence>
<reference evidence="5 6" key="1">
    <citation type="journal article" date="2019" name="Int. J. Syst. Evol. Microbiol.">
        <title>The Global Catalogue of Microorganisms (GCM) 10K type strain sequencing project: providing services to taxonomists for standard genome sequencing and annotation.</title>
        <authorList>
            <consortium name="The Broad Institute Genomics Platform"/>
            <consortium name="The Broad Institute Genome Sequencing Center for Infectious Disease"/>
            <person name="Wu L."/>
            <person name="Ma J."/>
        </authorList>
    </citation>
    <scope>NUCLEOTIDE SEQUENCE [LARGE SCALE GENOMIC DNA]</scope>
    <source>
        <strain evidence="5 6">JCM 15921</strain>
    </source>
</reference>
<dbReference type="Pfam" id="PF00128">
    <property type="entry name" value="Alpha-amylase"/>
    <property type="match status" value="1"/>
</dbReference>
<evidence type="ECO:0000256" key="3">
    <source>
        <dbReference type="SAM" id="MobiDB-lite"/>
    </source>
</evidence>
<name>A0ABN2YEA8_9MICC</name>
<dbReference type="InterPro" id="IPR004185">
    <property type="entry name" value="Glyco_hydro_13_lg-like_dom"/>
</dbReference>
<keyword evidence="1" id="KW-0378">Hydrolase</keyword>
<feature type="compositionally biased region" description="Basic and acidic residues" evidence="3">
    <location>
        <begin position="630"/>
        <end position="646"/>
    </location>
</feature>